<feature type="region of interest" description="Disordered" evidence="1">
    <location>
        <begin position="198"/>
        <end position="218"/>
    </location>
</feature>
<name>A0AAV7VCA4_PLEWA</name>
<evidence type="ECO:0000313" key="3">
    <source>
        <dbReference type="Proteomes" id="UP001066276"/>
    </source>
</evidence>
<evidence type="ECO:0000256" key="1">
    <source>
        <dbReference type="SAM" id="MobiDB-lite"/>
    </source>
</evidence>
<evidence type="ECO:0000313" key="2">
    <source>
        <dbReference type="EMBL" id="KAJ1198402.1"/>
    </source>
</evidence>
<dbReference type="AlphaFoldDB" id="A0AAV7VCA4"/>
<reference evidence="2" key="1">
    <citation type="journal article" date="2022" name="bioRxiv">
        <title>Sequencing and chromosome-scale assembly of the giantPleurodeles waltlgenome.</title>
        <authorList>
            <person name="Brown T."/>
            <person name="Elewa A."/>
            <person name="Iarovenko S."/>
            <person name="Subramanian E."/>
            <person name="Araus A.J."/>
            <person name="Petzold A."/>
            <person name="Susuki M."/>
            <person name="Suzuki K.-i.T."/>
            <person name="Hayashi T."/>
            <person name="Toyoda A."/>
            <person name="Oliveira C."/>
            <person name="Osipova E."/>
            <person name="Leigh N.D."/>
            <person name="Simon A."/>
            <person name="Yun M.H."/>
        </authorList>
    </citation>
    <scope>NUCLEOTIDE SEQUENCE</scope>
    <source>
        <strain evidence="2">20211129_DDA</strain>
        <tissue evidence="2">Liver</tissue>
    </source>
</reference>
<dbReference type="Proteomes" id="UP001066276">
    <property type="component" value="Chromosome 2_1"/>
</dbReference>
<accession>A0AAV7VCA4</accession>
<keyword evidence="3" id="KW-1185">Reference proteome</keyword>
<gene>
    <name evidence="2" type="ORF">NDU88_002243</name>
</gene>
<dbReference type="SUPFAM" id="SSF50630">
    <property type="entry name" value="Acid proteases"/>
    <property type="match status" value="1"/>
</dbReference>
<dbReference type="EMBL" id="JANPWB010000003">
    <property type="protein sequence ID" value="KAJ1198402.1"/>
    <property type="molecule type" value="Genomic_DNA"/>
</dbReference>
<comment type="caution">
    <text evidence="2">The sequence shown here is derived from an EMBL/GenBank/DDBJ whole genome shotgun (WGS) entry which is preliminary data.</text>
</comment>
<sequence length="275" mass="30649">MQRERKPLITLSRAAQRTLDGRVLSSPSNKCVSWKGPSVSKGTGTQHLTRYLTSSQEDWSVSIGTQRYSVQVERLQGNVHSGSENEEYTRESREVAEDGNFILNITDAETKGKPMCDMEIGGIPITMYADSGSPFTIVNEEVWNTTFVDKIGKQLLQPDVRQESYTGDNIYLLGFRWLLTKDEEEGSDWLEDELKGLRASREEDSSPSSAQHGSISEREEMINECESSEVCGSSEPDLDVEGAVQVEKRRVTCLGWLKDSVLGHIAVTVADTMDT</sequence>
<protein>
    <submittedName>
        <fullName evidence="2">Uncharacterized protein</fullName>
    </submittedName>
</protein>
<proteinExistence type="predicted"/>
<organism evidence="2 3">
    <name type="scientific">Pleurodeles waltl</name>
    <name type="common">Iberian ribbed newt</name>
    <dbReference type="NCBI Taxonomy" id="8319"/>
    <lineage>
        <taxon>Eukaryota</taxon>
        <taxon>Metazoa</taxon>
        <taxon>Chordata</taxon>
        <taxon>Craniata</taxon>
        <taxon>Vertebrata</taxon>
        <taxon>Euteleostomi</taxon>
        <taxon>Amphibia</taxon>
        <taxon>Batrachia</taxon>
        <taxon>Caudata</taxon>
        <taxon>Salamandroidea</taxon>
        <taxon>Salamandridae</taxon>
        <taxon>Pleurodelinae</taxon>
        <taxon>Pleurodeles</taxon>
    </lineage>
</organism>
<dbReference type="InterPro" id="IPR021109">
    <property type="entry name" value="Peptidase_aspartic_dom_sf"/>
</dbReference>